<keyword evidence="1" id="KW-0472">Membrane</keyword>
<dbReference type="EMBL" id="BX284605">
    <property type="protein sequence ID" value="CCD66302.1"/>
    <property type="molecule type" value="Genomic_DNA"/>
</dbReference>
<organism evidence="2 3">
    <name type="scientific">Caenorhabditis elegans</name>
    <dbReference type="NCBI Taxonomy" id="6239"/>
    <lineage>
        <taxon>Eukaryota</taxon>
        <taxon>Metazoa</taxon>
        <taxon>Ecdysozoa</taxon>
        <taxon>Nematoda</taxon>
        <taxon>Chromadorea</taxon>
        <taxon>Rhabditida</taxon>
        <taxon>Rhabditina</taxon>
        <taxon>Rhabditomorpha</taxon>
        <taxon>Rhabditoidea</taxon>
        <taxon>Rhabditidae</taxon>
        <taxon>Peloderinae</taxon>
        <taxon>Caenorhabditis</taxon>
    </lineage>
</organism>
<evidence type="ECO:0000256" key="1">
    <source>
        <dbReference type="SAM" id="Phobius"/>
    </source>
</evidence>
<dbReference type="UCSC" id="C31B8.16">
    <property type="organism name" value="c. elegans"/>
</dbReference>
<dbReference type="OrthoDB" id="5901622at2759"/>
<dbReference type="OMA" id="GLYCIGW"/>
<dbReference type="eggNOG" id="ENOG502TJP2">
    <property type="taxonomic scope" value="Eukaryota"/>
</dbReference>
<dbReference type="KEGG" id="cel:CELE_C31B8.16"/>
<feature type="transmembrane region" description="Helical" evidence="1">
    <location>
        <begin position="190"/>
        <end position="215"/>
    </location>
</feature>
<evidence type="ECO:0000313" key="4">
    <source>
        <dbReference type="WormBase" id="C31B8.16"/>
    </source>
</evidence>
<dbReference type="PANTHER" id="PTHR45830:SF17">
    <property type="entry name" value="G PROTEIN-COUPLED RECEPTOR"/>
    <property type="match status" value="1"/>
</dbReference>
<dbReference type="InParanoid" id="Q4A575"/>
<dbReference type="Pfam" id="PF10327">
    <property type="entry name" value="7TM_GPCR_Sri"/>
    <property type="match status" value="1"/>
</dbReference>
<dbReference type="PaxDb" id="6239-C31B8.16"/>
<accession>Q4A575</accession>
<feature type="transmembrane region" description="Helical" evidence="1">
    <location>
        <begin position="45"/>
        <end position="63"/>
    </location>
</feature>
<dbReference type="RefSeq" id="NP_001033467.1">
    <property type="nucleotide sequence ID" value="NM_001038378.2"/>
</dbReference>
<evidence type="ECO:0000313" key="3">
    <source>
        <dbReference type="Proteomes" id="UP000001940"/>
    </source>
</evidence>
<keyword evidence="1" id="KW-1133">Transmembrane helix</keyword>
<keyword evidence="3" id="KW-1185">Reference proteome</keyword>
<dbReference type="AlphaFoldDB" id="Q4A575"/>
<dbReference type="AGR" id="WB:WBGene00044602"/>
<dbReference type="PANTHER" id="PTHR45830">
    <property type="entry name" value="SERPENTINE RECEPTOR, CLASS I"/>
    <property type="match status" value="1"/>
</dbReference>
<sequence length="265" mass="30842">MNVVFLLPVPGLYCIGWVKNEQDHMDNYIVGTNCFPVLKLTLQAFTYKLFLFQYEVLVLMMFVKLCRIARPDSIFNLSLPIIFGFALIILTFNILPTSIMLKLFNPTRDESETAILLHYPHYSFAARYPFLWVMVEDIMIIAFACILFMSLGLLLIAICILYVLIYYELQRQEMYMAKEIYKQNKEFIDGIMYHTRIISAVYCVLPLSVFCQFLIEEETDVSVPISIANVIFASSPIPAMLSFLWRNPACWSRRIRNTVNLTLEN</sequence>
<gene>
    <name evidence="2 4" type="ORF">C31B8.16</name>
    <name evidence="2" type="ORF">CELE_C31B8.16</name>
</gene>
<keyword evidence="2" id="KW-0675">Receptor</keyword>
<name>Q4A575_CAEEL</name>
<feature type="transmembrane region" description="Helical" evidence="1">
    <location>
        <begin position="75"/>
        <end position="95"/>
    </location>
</feature>
<protein>
    <submittedName>
        <fullName evidence="2">Serpentine Receptor, class I</fullName>
    </submittedName>
</protein>
<dbReference type="Proteomes" id="UP000001940">
    <property type="component" value="Chromosome V"/>
</dbReference>
<proteinExistence type="predicted"/>
<dbReference type="GeneID" id="3896843"/>
<dbReference type="HOGENOM" id="CLU_067413_0_0_1"/>
<dbReference type="FunCoup" id="Q4A575">
    <property type="interactions" value="1"/>
</dbReference>
<feature type="transmembrane region" description="Helical" evidence="1">
    <location>
        <begin position="221"/>
        <end position="245"/>
    </location>
</feature>
<feature type="transmembrane region" description="Helical" evidence="1">
    <location>
        <begin position="138"/>
        <end position="169"/>
    </location>
</feature>
<evidence type="ECO:0000313" key="2">
    <source>
        <dbReference type="EMBL" id="CCD66302.1"/>
    </source>
</evidence>
<dbReference type="InterPro" id="IPR019429">
    <property type="entry name" value="7TM_GPCR_serpentine_rcpt_Sri"/>
</dbReference>
<reference evidence="2 3" key="1">
    <citation type="journal article" date="1998" name="Science">
        <title>Genome sequence of the nematode C. elegans: a platform for investigating biology.</title>
        <authorList>
            <consortium name="The C. elegans sequencing consortium"/>
            <person name="Sulson J.E."/>
            <person name="Waterston R."/>
        </authorList>
    </citation>
    <scope>NUCLEOTIDE SEQUENCE [LARGE SCALE GENOMIC DNA]</scope>
    <source>
        <strain evidence="2 3">Bristol N2</strain>
    </source>
</reference>
<dbReference type="WormBase" id="C31B8.16">
    <property type="protein sequence ID" value="CE38947"/>
    <property type="gene ID" value="WBGene00044602"/>
</dbReference>
<keyword evidence="1" id="KW-0812">Transmembrane</keyword>
<dbReference type="CTD" id="3896843"/>